<dbReference type="Proteomes" id="UP000276215">
    <property type="component" value="Unassembled WGS sequence"/>
</dbReference>
<evidence type="ECO:0000313" key="2">
    <source>
        <dbReference type="Proteomes" id="UP000276215"/>
    </source>
</evidence>
<accession>A0A3N4JKD8</accession>
<gene>
    <name evidence="1" type="ORF">L873DRAFT_1004087</name>
</gene>
<sequence length="108" mass="12256">MIRARWLKRARRDEVGWIRCGGRCMGGEVFGGGGGGGERGREKEGSRWQWKATNSFRQPFSSFSLFSTVGQLVCTRSGKKLWNSYFRLTSQIYPCLLRLMGSFPCTYG</sequence>
<dbReference type="AlphaFoldDB" id="A0A3N4JKD8"/>
<organism evidence="1 2">
    <name type="scientific">Choiromyces venosus 120613-1</name>
    <dbReference type="NCBI Taxonomy" id="1336337"/>
    <lineage>
        <taxon>Eukaryota</taxon>
        <taxon>Fungi</taxon>
        <taxon>Dikarya</taxon>
        <taxon>Ascomycota</taxon>
        <taxon>Pezizomycotina</taxon>
        <taxon>Pezizomycetes</taxon>
        <taxon>Pezizales</taxon>
        <taxon>Tuberaceae</taxon>
        <taxon>Choiromyces</taxon>
    </lineage>
</organism>
<proteinExistence type="predicted"/>
<dbReference type="EMBL" id="ML120393">
    <property type="protein sequence ID" value="RPA98676.1"/>
    <property type="molecule type" value="Genomic_DNA"/>
</dbReference>
<name>A0A3N4JKD8_9PEZI</name>
<evidence type="ECO:0000313" key="1">
    <source>
        <dbReference type="EMBL" id="RPA98676.1"/>
    </source>
</evidence>
<keyword evidence="2" id="KW-1185">Reference proteome</keyword>
<reference evidence="1 2" key="1">
    <citation type="journal article" date="2018" name="Nat. Ecol. Evol.">
        <title>Pezizomycetes genomes reveal the molecular basis of ectomycorrhizal truffle lifestyle.</title>
        <authorList>
            <person name="Murat C."/>
            <person name="Payen T."/>
            <person name="Noel B."/>
            <person name="Kuo A."/>
            <person name="Morin E."/>
            <person name="Chen J."/>
            <person name="Kohler A."/>
            <person name="Krizsan K."/>
            <person name="Balestrini R."/>
            <person name="Da Silva C."/>
            <person name="Montanini B."/>
            <person name="Hainaut M."/>
            <person name="Levati E."/>
            <person name="Barry K.W."/>
            <person name="Belfiori B."/>
            <person name="Cichocki N."/>
            <person name="Clum A."/>
            <person name="Dockter R.B."/>
            <person name="Fauchery L."/>
            <person name="Guy J."/>
            <person name="Iotti M."/>
            <person name="Le Tacon F."/>
            <person name="Lindquist E.A."/>
            <person name="Lipzen A."/>
            <person name="Malagnac F."/>
            <person name="Mello A."/>
            <person name="Molinier V."/>
            <person name="Miyauchi S."/>
            <person name="Poulain J."/>
            <person name="Riccioni C."/>
            <person name="Rubini A."/>
            <person name="Sitrit Y."/>
            <person name="Splivallo R."/>
            <person name="Traeger S."/>
            <person name="Wang M."/>
            <person name="Zifcakova L."/>
            <person name="Wipf D."/>
            <person name="Zambonelli A."/>
            <person name="Paolocci F."/>
            <person name="Nowrousian M."/>
            <person name="Ottonello S."/>
            <person name="Baldrian P."/>
            <person name="Spatafora J.W."/>
            <person name="Henrissat B."/>
            <person name="Nagy L.G."/>
            <person name="Aury J.M."/>
            <person name="Wincker P."/>
            <person name="Grigoriev I.V."/>
            <person name="Bonfante P."/>
            <person name="Martin F.M."/>
        </authorList>
    </citation>
    <scope>NUCLEOTIDE SEQUENCE [LARGE SCALE GENOMIC DNA]</scope>
    <source>
        <strain evidence="1 2">120613-1</strain>
    </source>
</reference>
<protein>
    <submittedName>
        <fullName evidence="1">Uncharacterized protein</fullName>
    </submittedName>
</protein>